<organism evidence="1 2">
    <name type="scientific">Leptospira gomenensis</name>
    <dbReference type="NCBI Taxonomy" id="2484974"/>
    <lineage>
        <taxon>Bacteria</taxon>
        <taxon>Pseudomonadati</taxon>
        <taxon>Spirochaetota</taxon>
        <taxon>Spirochaetia</taxon>
        <taxon>Leptospirales</taxon>
        <taxon>Leptospiraceae</taxon>
        <taxon>Leptospira</taxon>
    </lineage>
</organism>
<keyword evidence="2" id="KW-1185">Reference proteome</keyword>
<comment type="caution">
    <text evidence="1">The sequence shown here is derived from an EMBL/GenBank/DDBJ whole genome shotgun (WGS) entry which is preliminary data.</text>
</comment>
<reference evidence="1" key="1">
    <citation type="journal article" date="2019" name="PLoS Negl. Trop. Dis.">
        <title>Revisiting the worldwide diversity of Leptospira species in the environment.</title>
        <authorList>
            <person name="Vincent A.T."/>
            <person name="Schiettekatte O."/>
            <person name="Bourhy P."/>
            <person name="Veyrier F.J."/>
            <person name="Picardeau M."/>
        </authorList>
    </citation>
    <scope>NUCLEOTIDE SEQUENCE [LARGE SCALE GENOMIC DNA]</scope>
    <source>
        <strain evidence="1">201800299</strain>
    </source>
</reference>
<dbReference type="EMBL" id="RQFA01000046">
    <property type="protein sequence ID" value="TGK33323.1"/>
    <property type="molecule type" value="Genomic_DNA"/>
</dbReference>
<protein>
    <submittedName>
        <fullName evidence="1">Uncharacterized protein</fullName>
    </submittedName>
</protein>
<name>A0A5F1Y9S8_9LEPT</name>
<evidence type="ECO:0000313" key="2">
    <source>
        <dbReference type="Proteomes" id="UP000298277"/>
    </source>
</evidence>
<dbReference type="Proteomes" id="UP000298277">
    <property type="component" value="Unassembled WGS sequence"/>
</dbReference>
<gene>
    <name evidence="1" type="ORF">EHQ17_11050</name>
</gene>
<proteinExistence type="predicted"/>
<dbReference type="AlphaFoldDB" id="A0A5F1Y9S8"/>
<sequence>MGTHTESAWYGDCSAENVGTHTESAWYGDCSAENVGTHTESAWYGDCSAENVGTLTHGIRVVRGLFGLKTWELSHTESAWVRGLFG</sequence>
<accession>A0A5F1Y9S8</accession>
<dbReference type="RefSeq" id="WP_135736180.1">
    <property type="nucleotide sequence ID" value="NZ_RQFA01000046.1"/>
</dbReference>
<evidence type="ECO:0000313" key="1">
    <source>
        <dbReference type="EMBL" id="TGK33323.1"/>
    </source>
</evidence>